<protein>
    <submittedName>
        <fullName evidence="2">Uncharacterized protein</fullName>
    </submittedName>
</protein>
<feature type="region of interest" description="Disordered" evidence="1">
    <location>
        <begin position="34"/>
        <end position="60"/>
    </location>
</feature>
<reference evidence="2" key="2">
    <citation type="submission" date="2021-08" db="EMBL/GenBank/DDBJ databases">
        <authorList>
            <person name="Tani A."/>
            <person name="Ola A."/>
            <person name="Ogura Y."/>
            <person name="Katsura K."/>
            <person name="Hayashi T."/>
        </authorList>
    </citation>
    <scope>NUCLEOTIDE SEQUENCE</scope>
    <source>
        <strain evidence="2">DSM 16372</strain>
    </source>
</reference>
<evidence type="ECO:0000256" key="1">
    <source>
        <dbReference type="SAM" id="MobiDB-lite"/>
    </source>
</evidence>
<dbReference type="AlphaFoldDB" id="A0AAV4ZRW6"/>
<comment type="caution">
    <text evidence="2">The sequence shown here is derived from an EMBL/GenBank/DDBJ whole genome shotgun (WGS) entry which is preliminary data.</text>
</comment>
<keyword evidence="3" id="KW-1185">Reference proteome</keyword>
<dbReference type="RefSeq" id="WP_238231051.1">
    <property type="nucleotide sequence ID" value="NZ_BPQO01000022.1"/>
</dbReference>
<reference evidence="2" key="1">
    <citation type="journal article" date="2016" name="Front. Microbiol.">
        <title>Genome Sequence of the Piezophilic, Mesophilic Sulfate-Reducing Bacterium Desulfovibrio indicus J2T.</title>
        <authorList>
            <person name="Cao J."/>
            <person name="Maignien L."/>
            <person name="Shao Z."/>
            <person name="Alain K."/>
            <person name="Jebbar M."/>
        </authorList>
    </citation>
    <scope>NUCLEOTIDE SEQUENCE</scope>
    <source>
        <strain evidence="2">DSM 16372</strain>
    </source>
</reference>
<sequence>MPVTHKFDEFALRPSRFRKARRVAERLSDALGVRVREQGPPEEAPYLDPDYSAPSGSKAA</sequence>
<dbReference type="Proteomes" id="UP001055247">
    <property type="component" value="Unassembled WGS sequence"/>
</dbReference>
<organism evidence="2 3">
    <name type="scientific">Methylobacterium hispanicum</name>
    <dbReference type="NCBI Taxonomy" id="270350"/>
    <lineage>
        <taxon>Bacteria</taxon>
        <taxon>Pseudomonadati</taxon>
        <taxon>Pseudomonadota</taxon>
        <taxon>Alphaproteobacteria</taxon>
        <taxon>Hyphomicrobiales</taxon>
        <taxon>Methylobacteriaceae</taxon>
        <taxon>Methylobacterium</taxon>
    </lineage>
</organism>
<accession>A0AAV4ZRW6</accession>
<name>A0AAV4ZRW6_9HYPH</name>
<evidence type="ECO:0000313" key="3">
    <source>
        <dbReference type="Proteomes" id="UP001055247"/>
    </source>
</evidence>
<evidence type="ECO:0000313" key="2">
    <source>
        <dbReference type="EMBL" id="GJD90894.1"/>
    </source>
</evidence>
<proteinExistence type="predicted"/>
<dbReference type="EMBL" id="BPQO01000022">
    <property type="protein sequence ID" value="GJD90894.1"/>
    <property type="molecule type" value="Genomic_DNA"/>
</dbReference>
<gene>
    <name evidence="2" type="ORF">BHAOGJBA_4438</name>
</gene>